<keyword evidence="5 6" id="KW-0342">GTP-binding</keyword>
<dbReference type="NCBIfam" id="TIGR00436">
    <property type="entry name" value="era"/>
    <property type="match status" value="1"/>
</dbReference>
<proteinExistence type="inferred from homology"/>
<comment type="subcellular location">
    <subcellularLocation>
        <location evidence="6">Cytoplasm</location>
    </subcellularLocation>
    <subcellularLocation>
        <location evidence="6">Cell membrane</location>
        <topology evidence="6">Peripheral membrane protein</topology>
    </subcellularLocation>
</comment>
<dbReference type="GO" id="GO:0070181">
    <property type="term" value="F:small ribosomal subunit rRNA binding"/>
    <property type="evidence" value="ECO:0007669"/>
    <property type="project" value="UniProtKB-UniRule"/>
</dbReference>
<gene>
    <name evidence="6 11" type="primary">era</name>
    <name evidence="11" type="ORF">ISQ64_03650</name>
</gene>
<comment type="function">
    <text evidence="6">An essential GTPase that binds both GDP and GTP, with rapid nucleotide exchange. Plays a role in 16S rRNA processing and 30S ribosomal subunit biogenesis and possibly also in cell cycle regulation and energy metabolism.</text>
</comment>
<sequence length="301" mass="34315">MNKSYCGYISIVGKPNVGKSTIINHILGKKISITSRKSQTTRNNILGIKTSGNKQMIFADTPGMHIKSPKVMNKVLNRSAESLIEDSDIILFVIQRLTLDREDLLVLNKLKEAQSKVICVLNKIDQVSDKNKFLPLMQRLSQEYDFLDILPISALNNDGIDELESLIMKYLPENEHLYGKDSIKSAHKDIFMVSELIREKIIRKLGDELPHDTFVQVELFNEEENIINIHAVIYVVRSSQKQIVIGRGGSTLKKIGQQAREEIEEYFNKKVFLKTWVKVKKNWNTDSDYLQSLGVGGSYES</sequence>
<evidence type="ECO:0000259" key="9">
    <source>
        <dbReference type="PROSITE" id="PS50823"/>
    </source>
</evidence>
<feature type="region of interest" description="G4" evidence="7">
    <location>
        <begin position="122"/>
        <end position="125"/>
    </location>
</feature>
<evidence type="ECO:0000259" key="10">
    <source>
        <dbReference type="PROSITE" id="PS51713"/>
    </source>
</evidence>
<keyword evidence="6" id="KW-0963">Cytoplasm</keyword>
<dbReference type="InterPro" id="IPR004044">
    <property type="entry name" value="KH_dom_type_2"/>
</dbReference>
<dbReference type="HAMAP" id="MF_00367">
    <property type="entry name" value="GTPase_Era"/>
    <property type="match status" value="1"/>
</dbReference>
<evidence type="ECO:0000256" key="5">
    <source>
        <dbReference type="ARBA" id="ARBA00023134"/>
    </source>
</evidence>
<dbReference type="GO" id="GO:0005525">
    <property type="term" value="F:GTP binding"/>
    <property type="evidence" value="ECO:0007669"/>
    <property type="project" value="UniProtKB-UniRule"/>
</dbReference>
<keyword evidence="4 6" id="KW-0694">RNA-binding</keyword>
<dbReference type="GO" id="GO:0000028">
    <property type="term" value="P:ribosomal small subunit assembly"/>
    <property type="evidence" value="ECO:0007669"/>
    <property type="project" value="TreeGrafter"/>
</dbReference>
<dbReference type="GO" id="GO:0005829">
    <property type="term" value="C:cytosol"/>
    <property type="evidence" value="ECO:0007669"/>
    <property type="project" value="TreeGrafter"/>
</dbReference>
<dbReference type="PANTHER" id="PTHR42698">
    <property type="entry name" value="GTPASE ERA"/>
    <property type="match status" value="1"/>
</dbReference>
<name>A0A937I8G4_9GAMM</name>
<dbReference type="InterPro" id="IPR006073">
    <property type="entry name" value="GTP-bd"/>
</dbReference>
<dbReference type="InterPro" id="IPR005662">
    <property type="entry name" value="GTPase_Era-like"/>
</dbReference>
<feature type="region of interest" description="G3" evidence="7">
    <location>
        <begin position="60"/>
        <end position="63"/>
    </location>
</feature>
<protein>
    <recommendedName>
        <fullName evidence="2 6">GTPase Era</fullName>
    </recommendedName>
</protein>
<dbReference type="Pfam" id="PF01926">
    <property type="entry name" value="MMR_HSR1"/>
    <property type="match status" value="1"/>
</dbReference>
<accession>A0A937I8G4</accession>
<dbReference type="CDD" id="cd22534">
    <property type="entry name" value="KH-II_Era"/>
    <property type="match status" value="1"/>
</dbReference>
<dbReference type="InterPro" id="IPR015946">
    <property type="entry name" value="KH_dom-like_a/b"/>
</dbReference>
<evidence type="ECO:0000256" key="7">
    <source>
        <dbReference type="PROSITE-ProRule" id="PRU01050"/>
    </source>
</evidence>
<evidence type="ECO:0000256" key="1">
    <source>
        <dbReference type="ARBA" id="ARBA00007921"/>
    </source>
</evidence>
<dbReference type="NCBIfam" id="NF000908">
    <property type="entry name" value="PRK00089.1"/>
    <property type="match status" value="1"/>
</dbReference>
<keyword evidence="3 6" id="KW-0547">Nucleotide-binding</keyword>
<dbReference type="GO" id="GO:0043024">
    <property type="term" value="F:ribosomal small subunit binding"/>
    <property type="evidence" value="ECO:0007669"/>
    <property type="project" value="TreeGrafter"/>
</dbReference>
<comment type="similarity">
    <text evidence="1 6 7 8">Belongs to the TRAFAC class TrmE-Era-EngA-EngB-Septin-like GTPase superfamily. Era GTPase family.</text>
</comment>
<dbReference type="AlphaFoldDB" id="A0A937I8G4"/>
<dbReference type="SUPFAM" id="SSF52540">
    <property type="entry name" value="P-loop containing nucleoside triphosphate hydrolases"/>
    <property type="match status" value="1"/>
</dbReference>
<dbReference type="SUPFAM" id="SSF54814">
    <property type="entry name" value="Prokaryotic type KH domain (KH-domain type II)"/>
    <property type="match status" value="1"/>
</dbReference>
<dbReference type="InterPro" id="IPR005225">
    <property type="entry name" value="Small_GTP-bd"/>
</dbReference>
<evidence type="ECO:0000256" key="6">
    <source>
        <dbReference type="HAMAP-Rule" id="MF_00367"/>
    </source>
</evidence>
<feature type="binding site" evidence="6">
    <location>
        <begin position="122"/>
        <end position="125"/>
    </location>
    <ligand>
        <name>GTP</name>
        <dbReference type="ChEBI" id="CHEBI:37565"/>
    </ligand>
</feature>
<keyword evidence="6" id="KW-0690">Ribosome biogenesis</keyword>
<feature type="domain" description="KH type-2" evidence="9">
    <location>
        <begin position="197"/>
        <end position="281"/>
    </location>
</feature>
<evidence type="ECO:0000313" key="11">
    <source>
        <dbReference type="EMBL" id="MBL6818480.1"/>
    </source>
</evidence>
<dbReference type="PROSITE" id="PS50823">
    <property type="entry name" value="KH_TYPE_2"/>
    <property type="match status" value="1"/>
</dbReference>
<feature type="binding site" evidence="6">
    <location>
        <begin position="13"/>
        <end position="20"/>
    </location>
    <ligand>
        <name>GTP</name>
        <dbReference type="ChEBI" id="CHEBI:37565"/>
    </ligand>
</feature>
<dbReference type="NCBIfam" id="TIGR00231">
    <property type="entry name" value="small_GTP"/>
    <property type="match status" value="1"/>
</dbReference>
<dbReference type="EMBL" id="JADHQD010000020">
    <property type="protein sequence ID" value="MBL6818480.1"/>
    <property type="molecule type" value="Genomic_DNA"/>
</dbReference>
<dbReference type="InterPro" id="IPR009019">
    <property type="entry name" value="KH_sf_prok-type"/>
</dbReference>
<feature type="region of interest" description="G1" evidence="7">
    <location>
        <begin position="13"/>
        <end position="20"/>
    </location>
</feature>
<dbReference type="GO" id="GO:0003924">
    <property type="term" value="F:GTPase activity"/>
    <property type="evidence" value="ECO:0007669"/>
    <property type="project" value="UniProtKB-UniRule"/>
</dbReference>
<dbReference type="InterPro" id="IPR027417">
    <property type="entry name" value="P-loop_NTPase"/>
</dbReference>
<evidence type="ECO:0000256" key="2">
    <source>
        <dbReference type="ARBA" id="ARBA00020484"/>
    </source>
</evidence>
<keyword evidence="6" id="KW-0699">rRNA-binding</keyword>
<dbReference type="PANTHER" id="PTHR42698:SF1">
    <property type="entry name" value="GTPASE ERA, MITOCHONDRIAL"/>
    <property type="match status" value="1"/>
</dbReference>
<dbReference type="PROSITE" id="PS51713">
    <property type="entry name" value="G_ERA"/>
    <property type="match status" value="1"/>
</dbReference>
<feature type="region of interest" description="G2" evidence="7">
    <location>
        <begin position="39"/>
        <end position="43"/>
    </location>
</feature>
<dbReference type="Proteomes" id="UP000711391">
    <property type="component" value="Unassembled WGS sequence"/>
</dbReference>
<evidence type="ECO:0000256" key="4">
    <source>
        <dbReference type="ARBA" id="ARBA00022884"/>
    </source>
</evidence>
<organism evidence="11 12">
    <name type="scientific">SAR86 cluster bacterium</name>
    <dbReference type="NCBI Taxonomy" id="2030880"/>
    <lineage>
        <taxon>Bacteria</taxon>
        <taxon>Pseudomonadati</taxon>
        <taxon>Pseudomonadota</taxon>
        <taxon>Gammaproteobacteria</taxon>
        <taxon>SAR86 cluster</taxon>
    </lineage>
</organism>
<comment type="caution">
    <text evidence="11">The sequence shown here is derived from an EMBL/GenBank/DDBJ whole genome shotgun (WGS) entry which is preliminary data.</text>
</comment>
<evidence type="ECO:0000256" key="8">
    <source>
        <dbReference type="RuleBase" id="RU003761"/>
    </source>
</evidence>
<keyword evidence="6" id="KW-0472">Membrane</keyword>
<evidence type="ECO:0000313" key="12">
    <source>
        <dbReference type="Proteomes" id="UP000711391"/>
    </source>
</evidence>
<dbReference type="Gene3D" id="3.30.300.20">
    <property type="match status" value="1"/>
</dbReference>
<feature type="region of interest" description="G5" evidence="7">
    <location>
        <begin position="152"/>
        <end position="154"/>
    </location>
</feature>
<feature type="domain" description="Era-type G" evidence="10">
    <location>
        <begin position="5"/>
        <end position="173"/>
    </location>
</feature>
<reference evidence="11" key="1">
    <citation type="submission" date="2020-10" db="EMBL/GenBank/DDBJ databases">
        <title>Microbiome of the Black Sea water column analyzed by genome centric metagenomics.</title>
        <authorList>
            <person name="Cabello-Yeves P.J."/>
            <person name="Callieri C."/>
            <person name="Picazo A."/>
            <person name="Mehrshad M."/>
            <person name="Haro-Moreno J.M."/>
            <person name="Roda-Garcia J."/>
            <person name="Dzembekova N."/>
            <person name="Slabakova V."/>
            <person name="Slabakova N."/>
            <person name="Moncheva S."/>
            <person name="Rodriguez-Valera F."/>
        </authorList>
    </citation>
    <scope>NUCLEOTIDE SEQUENCE</scope>
    <source>
        <strain evidence="11">BS307-5m-G50</strain>
    </source>
</reference>
<evidence type="ECO:0000256" key="3">
    <source>
        <dbReference type="ARBA" id="ARBA00022741"/>
    </source>
</evidence>
<comment type="subunit">
    <text evidence="6">Monomer.</text>
</comment>
<dbReference type="InterPro" id="IPR030388">
    <property type="entry name" value="G_ERA_dom"/>
</dbReference>
<dbReference type="Pfam" id="PF07650">
    <property type="entry name" value="KH_2"/>
    <property type="match status" value="1"/>
</dbReference>
<dbReference type="GO" id="GO:0005886">
    <property type="term" value="C:plasma membrane"/>
    <property type="evidence" value="ECO:0007669"/>
    <property type="project" value="UniProtKB-SubCell"/>
</dbReference>
<dbReference type="PRINTS" id="PR00326">
    <property type="entry name" value="GTP1OBG"/>
</dbReference>
<feature type="binding site" evidence="6">
    <location>
        <begin position="60"/>
        <end position="64"/>
    </location>
    <ligand>
        <name>GTP</name>
        <dbReference type="ChEBI" id="CHEBI:37565"/>
    </ligand>
</feature>
<dbReference type="Gene3D" id="3.40.50.300">
    <property type="entry name" value="P-loop containing nucleotide triphosphate hydrolases"/>
    <property type="match status" value="1"/>
</dbReference>
<keyword evidence="6" id="KW-1003">Cell membrane</keyword>
<dbReference type="CDD" id="cd04163">
    <property type="entry name" value="Era"/>
    <property type="match status" value="1"/>
</dbReference>